<keyword evidence="1" id="KW-0472">Membrane</keyword>
<evidence type="ECO:0000313" key="3">
    <source>
        <dbReference type="Proteomes" id="UP001155240"/>
    </source>
</evidence>
<dbReference type="RefSeq" id="WP_251943094.1">
    <property type="nucleotide sequence ID" value="NZ_JAMRYM010000003.1"/>
</dbReference>
<dbReference type="Proteomes" id="UP001155240">
    <property type="component" value="Unassembled WGS sequence"/>
</dbReference>
<organism evidence="2 3">
    <name type="scientific">Rathayibacter rubneri</name>
    <dbReference type="NCBI Taxonomy" id="2950106"/>
    <lineage>
        <taxon>Bacteria</taxon>
        <taxon>Bacillati</taxon>
        <taxon>Actinomycetota</taxon>
        <taxon>Actinomycetes</taxon>
        <taxon>Micrococcales</taxon>
        <taxon>Microbacteriaceae</taxon>
        <taxon>Rathayibacter</taxon>
    </lineage>
</organism>
<evidence type="ECO:0000313" key="2">
    <source>
        <dbReference type="EMBL" id="MCM6761142.1"/>
    </source>
</evidence>
<reference evidence="2" key="1">
    <citation type="submission" date="2022-06" db="EMBL/GenBank/DDBJ databases">
        <title>Whole genome shotgun sequencing (WGS) of Rathayibacter sp. ZW T2_19, isolated from stored onions (Allium cepa).</title>
        <authorList>
            <person name="Stoll D.A."/>
            <person name="Huch M."/>
        </authorList>
    </citation>
    <scope>NUCLEOTIDE SEQUENCE</scope>
    <source>
        <strain evidence="2">ZW T2_19</strain>
    </source>
</reference>
<sequence>MTFEPWALLLILFLNYLPFVAVGFVVLFVIVGFVILVRREARRDGR</sequence>
<protein>
    <submittedName>
        <fullName evidence="2">Uncharacterized protein</fullName>
    </submittedName>
</protein>
<keyword evidence="1" id="KW-0812">Transmembrane</keyword>
<keyword evidence="1" id="KW-1133">Transmembrane helix</keyword>
<comment type="caution">
    <text evidence="2">The sequence shown here is derived from an EMBL/GenBank/DDBJ whole genome shotgun (WGS) entry which is preliminary data.</text>
</comment>
<name>A0A9X2IRP2_9MICO</name>
<gene>
    <name evidence="2" type="ORF">NB037_01805</name>
</gene>
<dbReference type="EMBL" id="JAMRYM010000003">
    <property type="protein sequence ID" value="MCM6761142.1"/>
    <property type="molecule type" value="Genomic_DNA"/>
</dbReference>
<proteinExistence type="predicted"/>
<evidence type="ECO:0000256" key="1">
    <source>
        <dbReference type="SAM" id="Phobius"/>
    </source>
</evidence>
<keyword evidence="3" id="KW-1185">Reference proteome</keyword>
<dbReference type="AlphaFoldDB" id="A0A9X2IRP2"/>
<feature type="transmembrane region" description="Helical" evidence="1">
    <location>
        <begin position="6"/>
        <end position="37"/>
    </location>
</feature>
<accession>A0A9X2IRP2</accession>